<reference evidence="1 3" key="1">
    <citation type="journal article" date="2015" name="Genome Biol. Evol.">
        <title>Comparative Genomics of a Bacterivorous Green Alga Reveals Evolutionary Causalities and Consequences of Phago-Mixotrophic Mode of Nutrition.</title>
        <authorList>
            <person name="Burns J.A."/>
            <person name="Paasch A."/>
            <person name="Narechania A."/>
            <person name="Kim E."/>
        </authorList>
    </citation>
    <scope>NUCLEOTIDE SEQUENCE [LARGE SCALE GENOMIC DNA]</scope>
    <source>
        <strain evidence="1">PLY_AMNH</strain>
    </source>
</reference>
<dbReference type="AlphaFoldDB" id="A0AAE0BEP7"/>
<keyword evidence="3" id="KW-1185">Reference proteome</keyword>
<sequence length="94" mass="10194">MEAPLTQQTALLNTKIHQMKDLSARVEAAEAATAKAVSQNVGSTVAGTQSWGHFENGVPNVAGNLFPTRPVTLELDTPQMYERYIDTTYATLSK</sequence>
<gene>
    <name evidence="2" type="ORF">CYMTET_11689</name>
    <name evidence="1" type="ORF">CYMTET_54540</name>
</gene>
<protein>
    <submittedName>
        <fullName evidence="1">Uncharacterized protein</fullName>
    </submittedName>
</protein>
<dbReference type="EMBL" id="LGRX02035338">
    <property type="protein sequence ID" value="KAK3235241.1"/>
    <property type="molecule type" value="Genomic_DNA"/>
</dbReference>
<evidence type="ECO:0000313" key="1">
    <source>
        <dbReference type="EMBL" id="KAK3235241.1"/>
    </source>
</evidence>
<evidence type="ECO:0000313" key="3">
    <source>
        <dbReference type="Proteomes" id="UP001190700"/>
    </source>
</evidence>
<reference evidence="1" key="2">
    <citation type="submission" date="2023-06" db="EMBL/GenBank/DDBJ databases">
        <title>Long-read-based genome assembly of the green algal bacterivore Cymbomonas tetramitiformis.</title>
        <authorList>
            <person name="Gyaltshen Y."/>
            <person name="Rozenberg A."/>
            <person name="Paasch A."/>
            <person name="Burns J.A."/>
            <person name="Warring S."/>
            <person name="Larson R."/>
            <person name="Maurer-Alcala X."/>
            <person name="Dacks J."/>
            <person name="Kim E."/>
        </authorList>
    </citation>
    <scope>NUCLEOTIDE SEQUENCE</scope>
    <source>
        <strain evidence="1">PLY_AMNH</strain>
    </source>
</reference>
<proteinExistence type="predicted"/>
<name>A0AAE0BEP7_9CHLO</name>
<evidence type="ECO:0000313" key="2">
    <source>
        <dbReference type="EMBL" id="KAK3280465.1"/>
    </source>
</evidence>
<dbReference type="EMBL" id="LGRX02004386">
    <property type="protein sequence ID" value="KAK3280465.1"/>
    <property type="molecule type" value="Genomic_DNA"/>
</dbReference>
<comment type="caution">
    <text evidence="1">The sequence shown here is derived from an EMBL/GenBank/DDBJ whole genome shotgun (WGS) entry which is preliminary data.</text>
</comment>
<organism evidence="1 3">
    <name type="scientific">Cymbomonas tetramitiformis</name>
    <dbReference type="NCBI Taxonomy" id="36881"/>
    <lineage>
        <taxon>Eukaryota</taxon>
        <taxon>Viridiplantae</taxon>
        <taxon>Chlorophyta</taxon>
        <taxon>Pyramimonadophyceae</taxon>
        <taxon>Pyramimonadales</taxon>
        <taxon>Pyramimonadaceae</taxon>
        <taxon>Cymbomonas</taxon>
    </lineage>
</organism>
<dbReference type="Proteomes" id="UP001190700">
    <property type="component" value="Unassembled WGS sequence"/>
</dbReference>
<accession>A0AAE0BEP7</accession>